<reference evidence="3" key="1">
    <citation type="submission" date="2013-12" db="EMBL/GenBank/DDBJ databases">
        <authorList>
            <person name="Genoscope - CEA"/>
        </authorList>
    </citation>
    <scope>NUCLEOTIDE SEQUENCE</scope>
    <source>
        <strain evidence="3">CBS 1993</strain>
    </source>
</reference>
<evidence type="ECO:0000256" key="1">
    <source>
        <dbReference type="SAM" id="Phobius"/>
    </source>
</evidence>
<evidence type="ECO:0008006" key="5">
    <source>
        <dbReference type="Google" id="ProtNLM"/>
    </source>
</evidence>
<keyword evidence="2" id="KW-0732">Signal</keyword>
<dbReference type="InterPro" id="IPR019433">
    <property type="entry name" value="GPI_ManTrfase_II_coact_Pga1"/>
</dbReference>
<keyword evidence="4" id="KW-1185">Reference proteome</keyword>
<keyword evidence="1" id="KW-0472">Membrane</keyword>
<dbReference type="OrthoDB" id="10616839at2759"/>
<dbReference type="EMBL" id="HG793128">
    <property type="protein sequence ID" value="CDK27702.1"/>
    <property type="molecule type" value="Genomic_DNA"/>
</dbReference>
<feature type="chain" id="PRO_5004879060" description="GOLD domain-containing protein" evidence="2">
    <location>
        <begin position="20"/>
        <end position="169"/>
    </location>
</feature>
<accession>W6MR30</accession>
<gene>
    <name evidence="3" type="ORF">KUCA_T00003681001</name>
</gene>
<feature type="signal peptide" evidence="2">
    <location>
        <begin position="1"/>
        <end position="19"/>
    </location>
</feature>
<dbReference type="HOGENOM" id="CLU_1578763_0_0_1"/>
<keyword evidence="1" id="KW-0812">Transmembrane</keyword>
<dbReference type="AlphaFoldDB" id="W6MR30"/>
<keyword evidence="1" id="KW-1133">Transmembrane helix</keyword>
<feature type="transmembrane region" description="Helical" evidence="1">
    <location>
        <begin position="143"/>
        <end position="165"/>
    </location>
</feature>
<protein>
    <recommendedName>
        <fullName evidence="5">GOLD domain-containing protein</fullName>
    </recommendedName>
</protein>
<evidence type="ECO:0000313" key="4">
    <source>
        <dbReference type="Proteomes" id="UP000019384"/>
    </source>
</evidence>
<name>W6MR30_9ASCO</name>
<dbReference type="Proteomes" id="UP000019384">
    <property type="component" value="Unassembled WGS sequence"/>
</dbReference>
<dbReference type="RefSeq" id="XP_022459695.1">
    <property type="nucleotide sequence ID" value="XM_022602120.1"/>
</dbReference>
<organism evidence="3 4">
    <name type="scientific">Kuraishia capsulata CBS 1993</name>
    <dbReference type="NCBI Taxonomy" id="1382522"/>
    <lineage>
        <taxon>Eukaryota</taxon>
        <taxon>Fungi</taxon>
        <taxon>Dikarya</taxon>
        <taxon>Ascomycota</taxon>
        <taxon>Saccharomycotina</taxon>
        <taxon>Pichiomycetes</taxon>
        <taxon>Pichiales</taxon>
        <taxon>Pichiaceae</taxon>
        <taxon>Kuraishia</taxon>
    </lineage>
</organism>
<dbReference type="GeneID" id="34521083"/>
<dbReference type="Pfam" id="PF10333">
    <property type="entry name" value="Pga1"/>
    <property type="match status" value="1"/>
</dbReference>
<sequence length="169" mass="18936">MRIYFFAFLALTVWANTESLVFDRSTLRIIDTHDEIASHQLAITPQTSLDVAIDLSRDKYTIILNDIGEGKYFVKACWSGLDPIDISLDCTLTSQNETILTIATTQDFYHIGKGSASDSFKNAYIRVQLLRNDRFYGSLNSEFITIIAFLVSLILVAVPASQFIARLVG</sequence>
<evidence type="ECO:0000256" key="2">
    <source>
        <dbReference type="SAM" id="SignalP"/>
    </source>
</evidence>
<reference evidence="3" key="2">
    <citation type="submission" date="2014-02" db="EMBL/GenBank/DDBJ databases">
        <title>Complete DNA sequence of /Kuraishia capsulata/ illustrates novel genomic features among budding yeasts (/Saccharomycotina/).</title>
        <authorList>
            <person name="Morales L."/>
            <person name="Noel B."/>
            <person name="Porcel B."/>
            <person name="Marcet-Houben M."/>
            <person name="Hullo M-F."/>
            <person name="Sacerdot C."/>
            <person name="Tekaia F."/>
            <person name="Leh-Louis V."/>
            <person name="Despons L."/>
            <person name="Khanna V."/>
            <person name="Aury J-M."/>
            <person name="Barbe V."/>
            <person name="Couloux A."/>
            <person name="Labadie K."/>
            <person name="Pelletier E."/>
            <person name="Souciet J-L."/>
            <person name="Boekhout T."/>
            <person name="Gabaldon T."/>
            <person name="Wincker P."/>
            <person name="Dujon B."/>
        </authorList>
    </citation>
    <scope>NUCLEOTIDE SEQUENCE</scope>
    <source>
        <strain evidence="3">CBS 1993</strain>
    </source>
</reference>
<evidence type="ECO:0000313" key="3">
    <source>
        <dbReference type="EMBL" id="CDK27702.1"/>
    </source>
</evidence>
<proteinExistence type="predicted"/>